<sequence>MMRMFFTAAMVISIIFILMKWKYRILNGFLNWKQGRKYLVPIIANVILWKKKKEMV</sequence>
<proteinExistence type="predicted"/>
<evidence type="ECO:0000313" key="3">
    <source>
        <dbReference type="Proteomes" id="UP000321558"/>
    </source>
</evidence>
<dbReference type="AlphaFoldDB" id="A0A511ZIV8"/>
<dbReference type="Proteomes" id="UP000321558">
    <property type="component" value="Unassembled WGS sequence"/>
</dbReference>
<dbReference type="STRING" id="582851.GCA_900162665_00562"/>
<evidence type="ECO:0000256" key="1">
    <source>
        <dbReference type="SAM" id="Phobius"/>
    </source>
</evidence>
<feature type="transmembrane region" description="Helical" evidence="1">
    <location>
        <begin position="6"/>
        <end position="23"/>
    </location>
</feature>
<keyword evidence="1" id="KW-0812">Transmembrane</keyword>
<dbReference type="EMBL" id="BJYM01000008">
    <property type="protein sequence ID" value="GEN87383.1"/>
    <property type="molecule type" value="Genomic_DNA"/>
</dbReference>
<keyword evidence="1" id="KW-0472">Membrane</keyword>
<accession>A0A511ZIV8</accession>
<gene>
    <name evidence="2" type="ORF">OSO01_21220</name>
</gene>
<dbReference type="RefSeq" id="WP_186813627.1">
    <property type="nucleotide sequence ID" value="NZ_BJYM01000008.1"/>
</dbReference>
<protein>
    <submittedName>
        <fullName evidence="2">Uncharacterized protein</fullName>
    </submittedName>
</protein>
<keyword evidence="3" id="KW-1185">Reference proteome</keyword>
<organism evidence="2 3">
    <name type="scientific">Oceanobacillus sojae</name>
    <dbReference type="NCBI Taxonomy" id="582851"/>
    <lineage>
        <taxon>Bacteria</taxon>
        <taxon>Bacillati</taxon>
        <taxon>Bacillota</taxon>
        <taxon>Bacilli</taxon>
        <taxon>Bacillales</taxon>
        <taxon>Bacillaceae</taxon>
        <taxon>Oceanobacillus</taxon>
    </lineage>
</organism>
<evidence type="ECO:0000313" key="2">
    <source>
        <dbReference type="EMBL" id="GEN87383.1"/>
    </source>
</evidence>
<reference evidence="2 3" key="1">
    <citation type="submission" date="2019-07" db="EMBL/GenBank/DDBJ databases">
        <title>Whole genome shotgun sequence of Oceanobacillus sojae NBRC 105379.</title>
        <authorList>
            <person name="Hosoyama A."/>
            <person name="Uohara A."/>
            <person name="Ohji S."/>
            <person name="Ichikawa N."/>
        </authorList>
    </citation>
    <scope>NUCLEOTIDE SEQUENCE [LARGE SCALE GENOMIC DNA]</scope>
    <source>
        <strain evidence="2 3">NBRC 105379</strain>
    </source>
</reference>
<comment type="caution">
    <text evidence="2">The sequence shown here is derived from an EMBL/GenBank/DDBJ whole genome shotgun (WGS) entry which is preliminary data.</text>
</comment>
<keyword evidence="1" id="KW-1133">Transmembrane helix</keyword>
<name>A0A511ZIV8_9BACI</name>